<dbReference type="PROSITE" id="PS52015">
    <property type="entry name" value="TONB_CTD"/>
    <property type="match status" value="1"/>
</dbReference>
<dbReference type="STRING" id="261392.SAMN02745149_01191"/>
<dbReference type="OrthoDB" id="360465at2"/>
<dbReference type="InterPro" id="IPR051045">
    <property type="entry name" value="TonB-dependent_transducer"/>
</dbReference>
<dbReference type="EMBL" id="FUWG01000008">
    <property type="protein sequence ID" value="SJZ42271.1"/>
    <property type="molecule type" value="Genomic_DNA"/>
</dbReference>
<accession>A0A1T4KIP9</accession>
<feature type="transmembrane region" description="Helical" evidence="11">
    <location>
        <begin position="20"/>
        <end position="38"/>
    </location>
</feature>
<keyword evidence="8 11" id="KW-1133">Transmembrane helix</keyword>
<sequence>MESKNSFFDLAVEQYQTWSKPAFFLLVVFIHLAVFLLGSRAPRQTVTEPDFTETKLFKLVDVQEYIPPAPVRNVRAASEDEPPKEAEPPASENVQESDDEPEEEAASKSEEEYVPQHKISAKPVFPARKILSRLEYPAMAKKQGIEGVVLLELCIDKTGKIRKITVLKDPGYGFAESAVKAMTGVQCVPALINGEPCAVRFRYPVRFKLS</sequence>
<reference evidence="13 14" key="1">
    <citation type="submission" date="2017-02" db="EMBL/GenBank/DDBJ databases">
        <authorList>
            <person name="Peterson S.W."/>
        </authorList>
    </citation>
    <scope>NUCLEOTIDE SEQUENCE [LARGE SCALE GENOMIC DNA]</scope>
    <source>
        <strain evidence="13 14">ATCC BAA-908</strain>
    </source>
</reference>
<dbReference type="Pfam" id="PF03544">
    <property type="entry name" value="TonB_C"/>
    <property type="match status" value="1"/>
</dbReference>
<dbReference type="PANTHER" id="PTHR33446">
    <property type="entry name" value="PROTEIN TONB-RELATED"/>
    <property type="match status" value="1"/>
</dbReference>
<evidence type="ECO:0000256" key="2">
    <source>
        <dbReference type="ARBA" id="ARBA00006555"/>
    </source>
</evidence>
<keyword evidence="5" id="KW-0997">Cell inner membrane</keyword>
<proteinExistence type="inferred from homology"/>
<evidence type="ECO:0000256" key="4">
    <source>
        <dbReference type="ARBA" id="ARBA00022475"/>
    </source>
</evidence>
<keyword evidence="4" id="KW-1003">Cell membrane</keyword>
<dbReference type="RefSeq" id="WP_078933103.1">
    <property type="nucleotide sequence ID" value="NZ_FUWG01000008.1"/>
</dbReference>
<feature type="domain" description="TonB C-terminal" evidence="12">
    <location>
        <begin position="121"/>
        <end position="210"/>
    </location>
</feature>
<name>A0A1T4KIP9_TREPO</name>
<keyword evidence="7" id="KW-0653">Protein transport</keyword>
<dbReference type="SUPFAM" id="SSF74653">
    <property type="entry name" value="TolA/TonB C-terminal domain"/>
    <property type="match status" value="1"/>
</dbReference>
<dbReference type="GeneID" id="78316490"/>
<feature type="compositionally biased region" description="Basic and acidic residues" evidence="10">
    <location>
        <begin position="105"/>
        <end position="115"/>
    </location>
</feature>
<evidence type="ECO:0000313" key="13">
    <source>
        <dbReference type="EMBL" id="SJZ42271.1"/>
    </source>
</evidence>
<dbReference type="GO" id="GO:0055085">
    <property type="term" value="P:transmembrane transport"/>
    <property type="evidence" value="ECO:0007669"/>
    <property type="project" value="InterPro"/>
</dbReference>
<keyword evidence="6 11" id="KW-0812">Transmembrane</keyword>
<feature type="region of interest" description="Disordered" evidence="10">
    <location>
        <begin position="71"/>
        <end position="117"/>
    </location>
</feature>
<organism evidence="13 14">
    <name type="scientific">Treponema porcinum</name>
    <dbReference type="NCBI Taxonomy" id="261392"/>
    <lineage>
        <taxon>Bacteria</taxon>
        <taxon>Pseudomonadati</taxon>
        <taxon>Spirochaetota</taxon>
        <taxon>Spirochaetia</taxon>
        <taxon>Spirochaetales</taxon>
        <taxon>Treponemataceae</taxon>
        <taxon>Treponema</taxon>
    </lineage>
</organism>
<dbReference type="GO" id="GO:0005886">
    <property type="term" value="C:plasma membrane"/>
    <property type="evidence" value="ECO:0007669"/>
    <property type="project" value="UniProtKB-SubCell"/>
</dbReference>
<dbReference type="Gene3D" id="3.30.1150.10">
    <property type="match status" value="1"/>
</dbReference>
<feature type="compositionally biased region" description="Acidic residues" evidence="10">
    <location>
        <begin position="95"/>
        <end position="104"/>
    </location>
</feature>
<evidence type="ECO:0000256" key="9">
    <source>
        <dbReference type="ARBA" id="ARBA00023136"/>
    </source>
</evidence>
<evidence type="ECO:0000256" key="10">
    <source>
        <dbReference type="SAM" id="MobiDB-lite"/>
    </source>
</evidence>
<dbReference type="AlphaFoldDB" id="A0A1T4KIP9"/>
<dbReference type="Proteomes" id="UP000190423">
    <property type="component" value="Unassembled WGS sequence"/>
</dbReference>
<comment type="similarity">
    <text evidence="2">Belongs to the TonB family.</text>
</comment>
<keyword evidence="14" id="KW-1185">Reference proteome</keyword>
<keyword evidence="3" id="KW-0813">Transport</keyword>
<dbReference type="GO" id="GO:0015031">
    <property type="term" value="P:protein transport"/>
    <property type="evidence" value="ECO:0007669"/>
    <property type="project" value="UniProtKB-KW"/>
</dbReference>
<dbReference type="InterPro" id="IPR037682">
    <property type="entry name" value="TonB_C"/>
</dbReference>
<evidence type="ECO:0000259" key="12">
    <source>
        <dbReference type="PROSITE" id="PS52015"/>
    </source>
</evidence>
<dbReference type="InterPro" id="IPR006260">
    <property type="entry name" value="TonB/TolA_C"/>
</dbReference>
<evidence type="ECO:0000256" key="3">
    <source>
        <dbReference type="ARBA" id="ARBA00022448"/>
    </source>
</evidence>
<gene>
    <name evidence="13" type="ORF">SAMN02745149_01191</name>
</gene>
<evidence type="ECO:0000256" key="7">
    <source>
        <dbReference type="ARBA" id="ARBA00022927"/>
    </source>
</evidence>
<keyword evidence="9 11" id="KW-0472">Membrane</keyword>
<evidence type="ECO:0000256" key="5">
    <source>
        <dbReference type="ARBA" id="ARBA00022519"/>
    </source>
</evidence>
<dbReference type="NCBIfam" id="TIGR01352">
    <property type="entry name" value="tonB_Cterm"/>
    <property type="match status" value="1"/>
</dbReference>
<comment type="subcellular location">
    <subcellularLocation>
        <location evidence="1">Cell inner membrane</location>
        <topology evidence="1">Single-pass membrane protein</topology>
        <orientation evidence="1">Periplasmic side</orientation>
    </subcellularLocation>
</comment>
<evidence type="ECO:0000256" key="1">
    <source>
        <dbReference type="ARBA" id="ARBA00004383"/>
    </source>
</evidence>
<feature type="compositionally biased region" description="Basic and acidic residues" evidence="10">
    <location>
        <begin position="77"/>
        <end position="87"/>
    </location>
</feature>
<evidence type="ECO:0000256" key="11">
    <source>
        <dbReference type="SAM" id="Phobius"/>
    </source>
</evidence>
<evidence type="ECO:0000256" key="6">
    <source>
        <dbReference type="ARBA" id="ARBA00022692"/>
    </source>
</evidence>
<evidence type="ECO:0000256" key="8">
    <source>
        <dbReference type="ARBA" id="ARBA00022989"/>
    </source>
</evidence>
<protein>
    <submittedName>
        <fullName evidence="13">Protein TonB</fullName>
    </submittedName>
</protein>
<evidence type="ECO:0000313" key="14">
    <source>
        <dbReference type="Proteomes" id="UP000190423"/>
    </source>
</evidence>